<dbReference type="Proteomes" id="UP000683925">
    <property type="component" value="Unassembled WGS sequence"/>
</dbReference>
<name>A0A8S1XCN9_PAROT</name>
<comment type="caution">
    <text evidence="1">The sequence shown here is derived from an EMBL/GenBank/DDBJ whole genome shotgun (WGS) entry which is preliminary data.</text>
</comment>
<proteinExistence type="predicted"/>
<evidence type="ECO:0000313" key="2">
    <source>
        <dbReference type="Proteomes" id="UP000683925"/>
    </source>
</evidence>
<organism evidence="1 2">
    <name type="scientific">Paramecium octaurelia</name>
    <dbReference type="NCBI Taxonomy" id="43137"/>
    <lineage>
        <taxon>Eukaryota</taxon>
        <taxon>Sar</taxon>
        <taxon>Alveolata</taxon>
        <taxon>Ciliophora</taxon>
        <taxon>Intramacronucleata</taxon>
        <taxon>Oligohymenophorea</taxon>
        <taxon>Peniculida</taxon>
        <taxon>Parameciidae</taxon>
        <taxon>Paramecium</taxon>
    </lineage>
</organism>
<evidence type="ECO:0000313" key="1">
    <source>
        <dbReference type="EMBL" id="CAD8198824.1"/>
    </source>
</evidence>
<sequence length="124" mass="14200">MKRWVAYSTGMLKKNSQVQETVAIVNIIAQIQQQLQDTMLASEINMCYSIQGRRSLLITTYSQGDQDGEKSHLKDHGSKVKAILLILYQLGIACYSCYKEHNSQNIVQRFDQHYKSNLCVLLTE</sequence>
<reference evidence="1" key="1">
    <citation type="submission" date="2021-01" db="EMBL/GenBank/DDBJ databases">
        <authorList>
            <consortium name="Genoscope - CEA"/>
            <person name="William W."/>
        </authorList>
    </citation>
    <scope>NUCLEOTIDE SEQUENCE</scope>
</reference>
<gene>
    <name evidence="1" type="ORF">POCTA_138.1.T1180004</name>
</gene>
<accession>A0A8S1XCN9</accession>
<protein>
    <submittedName>
        <fullName evidence="1">Uncharacterized protein</fullName>
    </submittedName>
</protein>
<dbReference type="AlphaFoldDB" id="A0A8S1XCN9"/>
<keyword evidence="2" id="KW-1185">Reference proteome</keyword>
<dbReference type="EMBL" id="CAJJDP010000118">
    <property type="protein sequence ID" value="CAD8198824.1"/>
    <property type="molecule type" value="Genomic_DNA"/>
</dbReference>